<evidence type="ECO:0000313" key="4">
    <source>
        <dbReference type="Proteomes" id="UP001224775"/>
    </source>
</evidence>
<feature type="transmembrane region" description="Helical" evidence="2">
    <location>
        <begin position="460"/>
        <end position="477"/>
    </location>
</feature>
<dbReference type="InterPro" id="IPR011701">
    <property type="entry name" value="MFS"/>
</dbReference>
<protein>
    <submittedName>
        <fullName evidence="3">Oxalate:formate antiporter</fullName>
    </submittedName>
</protein>
<feature type="transmembrane region" description="Helical" evidence="2">
    <location>
        <begin position="428"/>
        <end position="448"/>
    </location>
</feature>
<evidence type="ECO:0000313" key="3">
    <source>
        <dbReference type="EMBL" id="KAK1738934.1"/>
    </source>
</evidence>
<comment type="caution">
    <text evidence="3">The sequence shown here is derived from an EMBL/GenBank/DDBJ whole genome shotgun (WGS) entry which is preliminary data.</text>
</comment>
<gene>
    <name evidence="3" type="ORF">QTG54_010250</name>
</gene>
<dbReference type="GO" id="GO:0022857">
    <property type="term" value="F:transmembrane transporter activity"/>
    <property type="evidence" value="ECO:0007669"/>
    <property type="project" value="InterPro"/>
</dbReference>
<dbReference type="PANTHER" id="PTHR11360">
    <property type="entry name" value="MONOCARBOXYLATE TRANSPORTER"/>
    <property type="match status" value="1"/>
</dbReference>
<dbReference type="InterPro" id="IPR050327">
    <property type="entry name" value="Proton-linked_MCT"/>
</dbReference>
<dbReference type="Pfam" id="PF07690">
    <property type="entry name" value="MFS_1"/>
    <property type="match status" value="1"/>
</dbReference>
<feature type="transmembrane region" description="Helical" evidence="2">
    <location>
        <begin position="390"/>
        <end position="408"/>
    </location>
</feature>
<feature type="transmembrane region" description="Helical" evidence="2">
    <location>
        <begin position="620"/>
        <end position="643"/>
    </location>
</feature>
<feature type="transmembrane region" description="Helical" evidence="2">
    <location>
        <begin position="212"/>
        <end position="232"/>
    </location>
</feature>
<organism evidence="3 4">
    <name type="scientific">Skeletonema marinoi</name>
    <dbReference type="NCBI Taxonomy" id="267567"/>
    <lineage>
        <taxon>Eukaryota</taxon>
        <taxon>Sar</taxon>
        <taxon>Stramenopiles</taxon>
        <taxon>Ochrophyta</taxon>
        <taxon>Bacillariophyta</taxon>
        <taxon>Coscinodiscophyceae</taxon>
        <taxon>Thalassiosirophycidae</taxon>
        <taxon>Thalassiosirales</taxon>
        <taxon>Skeletonemataceae</taxon>
        <taxon>Skeletonema</taxon>
        <taxon>Skeletonema marinoi-dohrnii complex</taxon>
    </lineage>
</organism>
<evidence type="ECO:0000256" key="1">
    <source>
        <dbReference type="SAM" id="MobiDB-lite"/>
    </source>
</evidence>
<dbReference type="InterPro" id="IPR036259">
    <property type="entry name" value="MFS_trans_sf"/>
</dbReference>
<keyword evidence="2" id="KW-0472">Membrane</keyword>
<feature type="transmembrane region" description="Helical" evidence="2">
    <location>
        <begin position="536"/>
        <end position="554"/>
    </location>
</feature>
<dbReference type="EMBL" id="JATAAI010000019">
    <property type="protein sequence ID" value="KAK1738934.1"/>
    <property type="molecule type" value="Genomic_DNA"/>
</dbReference>
<evidence type="ECO:0000256" key="2">
    <source>
        <dbReference type="SAM" id="Phobius"/>
    </source>
</evidence>
<dbReference type="Proteomes" id="UP001224775">
    <property type="component" value="Unassembled WGS sequence"/>
</dbReference>
<feature type="transmembrane region" description="Helical" evidence="2">
    <location>
        <begin position="75"/>
        <end position="95"/>
    </location>
</feature>
<name>A0AAD8Y4J2_9STRA</name>
<keyword evidence="2" id="KW-1133">Transmembrane helix</keyword>
<proteinExistence type="predicted"/>
<sequence length="662" mass="69564">MLPFASITASLRGSVTIQHHEYYDNNKRNKKYNTAMNVQRRRDISTNNKLVLNNVLSKEAATAPIDYPTSQRFSALPPAIGIHLAIGSVYVYSMWTPGMSKALGVVAAAPCDWTQSELLPVFSCAAVVLGVTTSTLGGWVEKSGPRMSGLLGSACWSGALLTTAAGIETHTLPLVYLGYGFLGGVGWGLMYLTPVTAAMKWFPDKRGLATGIALSAFGAGAAFAPSVIHVLVDHFAVAPEFVGDCLLTGRGVEVEGVTKAFVELTTLDDGSQVVANTSLVGEPGTPVVVATEADVAKISGMSNCPGVYAIGTGDTGVSKAMAVLGVIYGGLGAIASRFMKIPHPQWTPERAVTDGSAHDGKEEADANSNETNNIGLPASYVTTNTMQFPLLWLAVFGNATGGLALLSSSKVMLTDIFTGVSPDIVTPAFSTGYVSALGVGMALGRFGWSAISDVLGRQNTYAVFGLGIPIVGLTPYLCHMASGAGAGGEVDMWPLMAFYSGSVLTITFYGGVFSVLPAYIADLFGQKHAGAIHGKALTAWALSAVAGPMGLAYLRSHSYKSAVEDLLQAIDRHDASALERSFGVSINDDVGIQKLMNAKTLTIEKLMELAPEDFVDPSPYLYNTTLYAAAGLMSVAFLSNLAIRPLDLNKELKQLERGSVRS</sequence>
<feature type="transmembrane region" description="Helical" evidence="2">
    <location>
        <begin position="118"/>
        <end position="140"/>
    </location>
</feature>
<accession>A0AAD8Y4J2</accession>
<feature type="transmembrane region" description="Helical" evidence="2">
    <location>
        <begin position="173"/>
        <end position="192"/>
    </location>
</feature>
<dbReference type="Gene3D" id="1.20.1250.20">
    <property type="entry name" value="MFS general substrate transporter like domains"/>
    <property type="match status" value="2"/>
</dbReference>
<dbReference type="AlphaFoldDB" id="A0AAD8Y4J2"/>
<dbReference type="PANTHER" id="PTHR11360:SF317">
    <property type="entry name" value="MAJOR FACILITATOR SUPERFAMILY (MFS) PROFILE DOMAIN-CONTAINING PROTEIN-RELATED"/>
    <property type="match status" value="1"/>
</dbReference>
<dbReference type="SUPFAM" id="SSF103473">
    <property type="entry name" value="MFS general substrate transporter"/>
    <property type="match status" value="2"/>
</dbReference>
<keyword evidence="2" id="KW-0812">Transmembrane</keyword>
<reference evidence="3" key="1">
    <citation type="submission" date="2023-06" db="EMBL/GenBank/DDBJ databases">
        <title>Survivors Of The Sea: Transcriptome response of Skeletonema marinoi to long-term dormancy.</title>
        <authorList>
            <person name="Pinder M.I.M."/>
            <person name="Kourtchenko O."/>
            <person name="Robertson E.K."/>
            <person name="Larsson T."/>
            <person name="Maumus F."/>
            <person name="Osuna-Cruz C.M."/>
            <person name="Vancaester E."/>
            <person name="Stenow R."/>
            <person name="Vandepoele K."/>
            <person name="Ploug H."/>
            <person name="Bruchert V."/>
            <person name="Godhe A."/>
            <person name="Topel M."/>
        </authorList>
    </citation>
    <scope>NUCLEOTIDE SEQUENCE</scope>
    <source>
        <strain evidence="3">R05AC</strain>
    </source>
</reference>
<feature type="region of interest" description="Disordered" evidence="1">
    <location>
        <begin position="348"/>
        <end position="371"/>
    </location>
</feature>
<feature type="transmembrane region" description="Helical" evidence="2">
    <location>
        <begin position="497"/>
        <end position="524"/>
    </location>
</feature>
<keyword evidence="4" id="KW-1185">Reference proteome</keyword>